<dbReference type="PROSITE" id="PS00211">
    <property type="entry name" value="ABC_TRANSPORTER_1"/>
    <property type="match status" value="2"/>
</dbReference>
<dbReference type="InterPro" id="IPR011527">
    <property type="entry name" value="ABC1_TM_dom"/>
</dbReference>
<dbReference type="GO" id="GO:0090374">
    <property type="term" value="P:oligopeptide export from mitochondrion"/>
    <property type="evidence" value="ECO:0007669"/>
    <property type="project" value="TreeGrafter"/>
</dbReference>
<evidence type="ECO:0000313" key="16">
    <source>
        <dbReference type="Proteomes" id="UP000663887"/>
    </source>
</evidence>
<evidence type="ECO:0000256" key="8">
    <source>
        <dbReference type="ARBA" id="ARBA00022967"/>
    </source>
</evidence>
<comment type="caution">
    <text evidence="15">The sequence shown here is derived from an EMBL/GenBank/DDBJ whole genome shotgun (WGS) entry which is preliminary data.</text>
</comment>
<comment type="subcellular location">
    <subcellularLocation>
        <location evidence="1">Membrane</location>
        <topology evidence="1">Multi-pass membrane protein</topology>
    </subcellularLocation>
</comment>
<dbReference type="InterPro" id="IPR027417">
    <property type="entry name" value="P-loop_NTPase"/>
</dbReference>
<evidence type="ECO:0000259" key="14">
    <source>
        <dbReference type="PROSITE" id="PS50929"/>
    </source>
</evidence>
<feature type="transmembrane region" description="Helical" evidence="12">
    <location>
        <begin position="715"/>
        <end position="740"/>
    </location>
</feature>
<dbReference type="Gene3D" id="1.20.1560.10">
    <property type="entry name" value="ABC transporter type 1, transmembrane domain"/>
    <property type="match status" value="1"/>
</dbReference>
<feature type="transmembrane region" description="Helical" evidence="12">
    <location>
        <begin position="612"/>
        <end position="631"/>
    </location>
</feature>
<feature type="transmembrane region" description="Helical" evidence="12">
    <location>
        <begin position="117"/>
        <end position="135"/>
    </location>
</feature>
<dbReference type="FunFam" id="3.40.50.300:FF:000205">
    <property type="entry name" value="ABC transporter B family member 4"/>
    <property type="match status" value="1"/>
</dbReference>
<evidence type="ECO:0000256" key="9">
    <source>
        <dbReference type="ARBA" id="ARBA00022989"/>
    </source>
</evidence>
<accession>A0A816VE88</accession>
<feature type="transmembrane region" description="Helical" evidence="12">
    <location>
        <begin position="78"/>
        <end position="105"/>
    </location>
</feature>
<dbReference type="SMART" id="SM00382">
    <property type="entry name" value="AAA"/>
    <property type="match status" value="2"/>
</dbReference>
<dbReference type="FunFam" id="3.40.50.300:FF:000479">
    <property type="entry name" value="Multidrug resistance protein 1A"/>
    <property type="match status" value="1"/>
</dbReference>
<evidence type="ECO:0000313" key="15">
    <source>
        <dbReference type="EMBL" id="CAF2121752.1"/>
    </source>
</evidence>
<feature type="transmembrane region" description="Helical" evidence="12">
    <location>
        <begin position="637"/>
        <end position="655"/>
    </location>
</feature>
<evidence type="ECO:0000256" key="11">
    <source>
        <dbReference type="ARBA" id="ARBA00023180"/>
    </source>
</evidence>
<evidence type="ECO:0000256" key="3">
    <source>
        <dbReference type="ARBA" id="ARBA00022448"/>
    </source>
</evidence>
<comment type="similarity">
    <text evidence="2">Belongs to the ABC transporter superfamily. ABCB family. Multidrug resistance exporter (TC 3.A.1.201) subfamily.</text>
</comment>
<evidence type="ECO:0000256" key="2">
    <source>
        <dbReference type="ARBA" id="ARBA00007577"/>
    </source>
</evidence>
<evidence type="ECO:0000256" key="12">
    <source>
        <dbReference type="SAM" id="Phobius"/>
    </source>
</evidence>
<keyword evidence="5" id="KW-0677">Repeat</keyword>
<evidence type="ECO:0000256" key="1">
    <source>
        <dbReference type="ARBA" id="ARBA00004141"/>
    </source>
</evidence>
<keyword evidence="10 12" id="KW-0472">Membrane</keyword>
<dbReference type="GO" id="GO:0005743">
    <property type="term" value="C:mitochondrial inner membrane"/>
    <property type="evidence" value="ECO:0007669"/>
    <property type="project" value="TreeGrafter"/>
</dbReference>
<reference evidence="15" key="1">
    <citation type="submission" date="2021-02" db="EMBL/GenBank/DDBJ databases">
        <authorList>
            <person name="Nowell W R."/>
        </authorList>
    </citation>
    <scope>NUCLEOTIDE SEQUENCE</scope>
</reference>
<evidence type="ECO:0000256" key="6">
    <source>
        <dbReference type="ARBA" id="ARBA00022741"/>
    </source>
</evidence>
<keyword evidence="7" id="KW-0067">ATP-binding</keyword>
<dbReference type="PANTHER" id="PTHR43394">
    <property type="entry name" value="ATP-DEPENDENT PERMEASE MDL1, MITOCHONDRIAL"/>
    <property type="match status" value="1"/>
</dbReference>
<dbReference type="SUPFAM" id="SSF90123">
    <property type="entry name" value="ABC transporter transmembrane region"/>
    <property type="match status" value="2"/>
</dbReference>
<evidence type="ECO:0000256" key="10">
    <source>
        <dbReference type="ARBA" id="ARBA00023136"/>
    </source>
</evidence>
<dbReference type="GO" id="GO:0005524">
    <property type="term" value="F:ATP binding"/>
    <property type="evidence" value="ECO:0007669"/>
    <property type="project" value="UniProtKB-KW"/>
</dbReference>
<dbReference type="SUPFAM" id="SSF52540">
    <property type="entry name" value="P-loop containing nucleoside triphosphate hydrolases"/>
    <property type="match status" value="2"/>
</dbReference>
<name>A0A816VE88_9BILA</name>
<evidence type="ECO:0000256" key="4">
    <source>
        <dbReference type="ARBA" id="ARBA00022692"/>
    </source>
</evidence>
<dbReference type="EMBL" id="CAJNRG010010377">
    <property type="protein sequence ID" value="CAF2121752.1"/>
    <property type="molecule type" value="Genomic_DNA"/>
</dbReference>
<feature type="transmembrane region" description="Helical" evidence="12">
    <location>
        <begin position="752"/>
        <end position="775"/>
    </location>
</feature>
<dbReference type="PROSITE" id="PS50929">
    <property type="entry name" value="ABC_TM1F"/>
    <property type="match status" value="2"/>
</dbReference>
<dbReference type="Pfam" id="PF00664">
    <property type="entry name" value="ABC_membrane"/>
    <property type="match status" value="2"/>
</dbReference>
<evidence type="ECO:0000256" key="5">
    <source>
        <dbReference type="ARBA" id="ARBA00022737"/>
    </source>
</evidence>
<dbReference type="CDD" id="cd03249">
    <property type="entry name" value="ABC_MTABC3_MDL1_MDL2"/>
    <property type="match status" value="1"/>
</dbReference>
<sequence>MLCIVPCIIGGSYLFSKLISNETVNELDAYMKLGAIAQEVFSSFRTVLSLNGTHYEQTKYQKELSATRKISVLKGCIFGAYMGWTFLILCIIYVVGFIVGTLYIYDGRHGKEKLTDIFTIVIIFAESIIFVGYIGPFMQSLAEAKAAAILVYQLIDETPLPNVSENRTRDEFELKESPIDIHGDIKFDHVNFTYPARPEKPILRDFTLEARKGKKTALVGLSGSGKSTCISILLRYYDVSSGTVTIGGRSITDYNINQLRQHIGVVSQEPILFNTTIYENIRYGKPNATRQEIEEAAQQANAHNFIIKLPNKYDTVVGECGIQISGGQKQRIALARAIVKQPSLLLLDEATSALDSFTEKVVQEAIDMVSYGRTIIVVAHRLTTITNADQILVFDNGEIIEQGTHNELISRAGIYQDMFRLQQIQENLDDRINESIVETDDAVTTSTRKRSKLLSDNQESSACEGKSILTSYNKSLLLRLLCMNRPEWLLIAIGCTACIMSGISQPVCTILFTKLLYALKSCAIAEQRHSILITSCFILGLGFIVLGIRVVQFMTFAMSNSKLIERILSKTFSQLLSQEVAYFDDIENSSSALSTRISSDALNIQNIIGTRLAIVCETMAMFLFVLIFGFWLNWQLAVVVALLILILFITIYTNLRVQAQLSARSSIIQGQARSLAVEFIRNIRTVKQLAIERIALKRFSDLIWRAFILCRNYSIISGMLFGIICCLNGIAVAIIFWVSIGLVEDHILNRNNVLLVSIFAIFFTQALHVLMNITINMGASISSVKNVFELFDRTPSIDNTSTKGQKLTEFHGKIEFDKVRFKYPSRPESVILNNFQLLIKPGQRVALVGTSGCGKSTIIQLLERFYDPSCGRILLDDVDIRNLNIQSVRSYFGLVSQEPVLFDLTIAENIAYGKENISIEEIIEAARKANIHQFIQQLPEGYNTRVGLKGELLSGGEKQRIAIARILLGQTKALLLDEATSAMDSYNEQIVQEVLEEIQVNNPQMTSLIIAHRFSTIRSCDLICVIEKGHIVESGTHLELLEKRGVYYYMLAQNNNN</sequence>
<dbReference type="InterPro" id="IPR039421">
    <property type="entry name" value="Type_1_exporter"/>
</dbReference>
<feature type="transmembrane region" description="Helical" evidence="12">
    <location>
        <begin position="532"/>
        <end position="551"/>
    </location>
</feature>
<dbReference type="InterPro" id="IPR003439">
    <property type="entry name" value="ABC_transporter-like_ATP-bd"/>
</dbReference>
<keyword evidence="9 12" id="KW-1133">Transmembrane helix</keyword>
<keyword evidence="3" id="KW-0813">Transport</keyword>
<feature type="transmembrane region" description="Helical" evidence="12">
    <location>
        <begin position="488"/>
        <end position="512"/>
    </location>
</feature>
<dbReference type="AlphaFoldDB" id="A0A816VE88"/>
<feature type="domain" description="ABC transmembrane type-1" evidence="14">
    <location>
        <begin position="489"/>
        <end position="779"/>
    </location>
</feature>
<dbReference type="GO" id="GO:0016887">
    <property type="term" value="F:ATP hydrolysis activity"/>
    <property type="evidence" value="ECO:0007669"/>
    <property type="project" value="InterPro"/>
</dbReference>
<dbReference type="PANTHER" id="PTHR43394:SF11">
    <property type="entry name" value="ATP-BINDING CASSETTE TRANSPORTER"/>
    <property type="match status" value="1"/>
</dbReference>
<keyword evidence="8" id="KW-1278">Translocase</keyword>
<protein>
    <submittedName>
        <fullName evidence="15">Uncharacterized protein</fullName>
    </submittedName>
</protein>
<dbReference type="CDD" id="cd18578">
    <property type="entry name" value="ABC_6TM_Pgp_ABCB1_D2_like"/>
    <property type="match status" value="1"/>
</dbReference>
<dbReference type="Proteomes" id="UP000663887">
    <property type="component" value="Unassembled WGS sequence"/>
</dbReference>
<dbReference type="InterPro" id="IPR003593">
    <property type="entry name" value="AAA+_ATPase"/>
</dbReference>
<dbReference type="Pfam" id="PF00005">
    <property type="entry name" value="ABC_tran"/>
    <property type="match status" value="2"/>
</dbReference>
<gene>
    <name evidence="15" type="ORF">XDN619_LOCUS22846</name>
</gene>
<dbReference type="InterPro" id="IPR017871">
    <property type="entry name" value="ABC_transporter-like_CS"/>
</dbReference>
<feature type="domain" description="ABC transmembrane type-1" evidence="14">
    <location>
        <begin position="1"/>
        <end position="143"/>
    </location>
</feature>
<evidence type="ECO:0000256" key="7">
    <source>
        <dbReference type="ARBA" id="ARBA00022840"/>
    </source>
</evidence>
<proteinExistence type="inferred from homology"/>
<feature type="domain" description="ABC transporter" evidence="13">
    <location>
        <begin position="185"/>
        <end position="421"/>
    </location>
</feature>
<dbReference type="PROSITE" id="PS50893">
    <property type="entry name" value="ABC_TRANSPORTER_2"/>
    <property type="match status" value="2"/>
</dbReference>
<keyword evidence="4 12" id="KW-0812">Transmembrane</keyword>
<organism evidence="15 16">
    <name type="scientific">Rotaria magnacalcarata</name>
    <dbReference type="NCBI Taxonomy" id="392030"/>
    <lineage>
        <taxon>Eukaryota</taxon>
        <taxon>Metazoa</taxon>
        <taxon>Spiralia</taxon>
        <taxon>Gnathifera</taxon>
        <taxon>Rotifera</taxon>
        <taxon>Eurotatoria</taxon>
        <taxon>Bdelloidea</taxon>
        <taxon>Philodinida</taxon>
        <taxon>Philodinidae</taxon>
        <taxon>Rotaria</taxon>
    </lineage>
</organism>
<dbReference type="GO" id="GO:0015421">
    <property type="term" value="F:ABC-type oligopeptide transporter activity"/>
    <property type="evidence" value="ECO:0007669"/>
    <property type="project" value="TreeGrafter"/>
</dbReference>
<feature type="domain" description="ABC transporter" evidence="13">
    <location>
        <begin position="814"/>
        <end position="1053"/>
    </location>
</feature>
<keyword evidence="6" id="KW-0547">Nucleotide-binding</keyword>
<keyword evidence="11" id="KW-0325">Glycoprotein</keyword>
<dbReference type="Gene3D" id="3.40.50.300">
    <property type="entry name" value="P-loop containing nucleotide triphosphate hydrolases"/>
    <property type="match status" value="2"/>
</dbReference>
<evidence type="ECO:0000259" key="13">
    <source>
        <dbReference type="PROSITE" id="PS50893"/>
    </source>
</evidence>
<dbReference type="InterPro" id="IPR036640">
    <property type="entry name" value="ABC1_TM_sf"/>
</dbReference>